<dbReference type="EMBL" id="OZ037947">
    <property type="protein sequence ID" value="CAL1706627.1"/>
    <property type="molecule type" value="Genomic_DNA"/>
</dbReference>
<evidence type="ECO:0000256" key="11">
    <source>
        <dbReference type="ARBA" id="ARBA00023033"/>
    </source>
</evidence>
<comment type="similarity">
    <text evidence="4 13">Belongs to the cytochrome P450 family.</text>
</comment>
<evidence type="ECO:0000256" key="2">
    <source>
        <dbReference type="ARBA" id="ARBA00004370"/>
    </source>
</evidence>
<organism evidence="14 15">
    <name type="scientific">Somion occarium</name>
    <dbReference type="NCBI Taxonomy" id="3059160"/>
    <lineage>
        <taxon>Eukaryota</taxon>
        <taxon>Fungi</taxon>
        <taxon>Dikarya</taxon>
        <taxon>Basidiomycota</taxon>
        <taxon>Agaricomycotina</taxon>
        <taxon>Agaricomycetes</taxon>
        <taxon>Polyporales</taxon>
        <taxon>Cerrenaceae</taxon>
        <taxon>Somion</taxon>
    </lineage>
</organism>
<gene>
    <name evidence="14" type="ORF">GFSPODELE1_LOCUS5965</name>
</gene>
<evidence type="ECO:0000256" key="3">
    <source>
        <dbReference type="ARBA" id="ARBA00005179"/>
    </source>
</evidence>
<name>A0ABP1DHJ1_9APHY</name>
<evidence type="ECO:0000256" key="8">
    <source>
        <dbReference type="ARBA" id="ARBA00022989"/>
    </source>
</evidence>
<dbReference type="InterPro" id="IPR036396">
    <property type="entry name" value="Cyt_P450_sf"/>
</dbReference>
<keyword evidence="6" id="KW-0812">Transmembrane</keyword>
<proteinExistence type="inferred from homology"/>
<dbReference type="PANTHER" id="PTHR46300:SF2">
    <property type="entry name" value="CYTOCHROME P450 MONOOXYGENASE ALNH-RELATED"/>
    <property type="match status" value="1"/>
</dbReference>
<dbReference type="InterPro" id="IPR002401">
    <property type="entry name" value="Cyt_P450_E_grp-I"/>
</dbReference>
<evidence type="ECO:0000256" key="5">
    <source>
        <dbReference type="ARBA" id="ARBA00022617"/>
    </source>
</evidence>
<dbReference type="PANTHER" id="PTHR46300">
    <property type="entry name" value="P450, PUTATIVE (EUROFUNG)-RELATED-RELATED"/>
    <property type="match status" value="1"/>
</dbReference>
<dbReference type="Proteomes" id="UP001497453">
    <property type="component" value="Chromosome 4"/>
</dbReference>
<keyword evidence="7 13" id="KW-0479">Metal-binding</keyword>
<dbReference type="CDD" id="cd11065">
    <property type="entry name" value="CYP64-like"/>
    <property type="match status" value="1"/>
</dbReference>
<dbReference type="InterPro" id="IPR001128">
    <property type="entry name" value="Cyt_P450"/>
</dbReference>
<sequence length="534" mass="60620">MFSILLFTILAVSSAWLWLRLRKVGTRELELPPGPPTLPLLGNILELPTAKAYLKFAEWAKTYGDIFSLKVGPATIVVLSSPKAVRECLDLHGTTTSSRPFFYVNELISNNCEIAFMEYGSRWRNWRRAVHDILSPDACAKHQPIQRAEASKLMYDLLENPKQFYTHIYRYSASVIFSVVYGIHCPEFSNTFIQEFFDVTRQFDSVLKPGFAPPVELFPALRNIPERWAPWKRTCKAIRTQQRKLFFGLLDIFTEGLNNGKRNGCFMEHVVDHQDAYDFDREFLGYFGGGMLEAGTDTTSVFLQSFLGCMLACPDVQARAQAEIDHIVGPDRTPELDDIENLPYLQAIIKEVHRYCPVTPMAIPHASLADERVGHYLIPKGATIFMNLWALGRHEDYFDNPNEFNPDRYMRSEFGTKPGVDIEALRPDFAFGAGRRLCPGRHFASASIHLNTMNLLWAFSFMPTKDPITGKPKVLDLNDSDDGLFLKLKPFECEIVPRSAKRAEMIRAQFAAAKSTFDLFDRPASITTATDTRA</sequence>
<evidence type="ECO:0000256" key="6">
    <source>
        <dbReference type="ARBA" id="ARBA00022692"/>
    </source>
</evidence>
<evidence type="ECO:0000256" key="13">
    <source>
        <dbReference type="RuleBase" id="RU000461"/>
    </source>
</evidence>
<dbReference type="PRINTS" id="PR00385">
    <property type="entry name" value="P450"/>
</dbReference>
<evidence type="ECO:0000256" key="10">
    <source>
        <dbReference type="ARBA" id="ARBA00023004"/>
    </source>
</evidence>
<keyword evidence="9 13" id="KW-0560">Oxidoreductase</keyword>
<dbReference type="InterPro" id="IPR050364">
    <property type="entry name" value="Cytochrome_P450_fung"/>
</dbReference>
<evidence type="ECO:0000256" key="12">
    <source>
        <dbReference type="ARBA" id="ARBA00023136"/>
    </source>
</evidence>
<accession>A0ABP1DHJ1</accession>
<dbReference type="Gene3D" id="1.10.630.10">
    <property type="entry name" value="Cytochrome P450"/>
    <property type="match status" value="1"/>
</dbReference>
<protein>
    <recommendedName>
        <fullName evidence="16">Cytochrome P450</fullName>
    </recommendedName>
</protein>
<dbReference type="InterPro" id="IPR017972">
    <property type="entry name" value="Cyt_P450_CS"/>
</dbReference>
<evidence type="ECO:0000256" key="1">
    <source>
        <dbReference type="ARBA" id="ARBA00001971"/>
    </source>
</evidence>
<keyword evidence="12" id="KW-0472">Membrane</keyword>
<evidence type="ECO:0000313" key="14">
    <source>
        <dbReference type="EMBL" id="CAL1706627.1"/>
    </source>
</evidence>
<reference evidence="15" key="1">
    <citation type="submission" date="2024-04" db="EMBL/GenBank/DDBJ databases">
        <authorList>
            <person name="Shaw F."/>
            <person name="Minotto A."/>
        </authorList>
    </citation>
    <scope>NUCLEOTIDE SEQUENCE [LARGE SCALE GENOMIC DNA]</scope>
</reference>
<keyword evidence="11 13" id="KW-0503">Monooxygenase</keyword>
<dbReference type="Pfam" id="PF00067">
    <property type="entry name" value="p450"/>
    <property type="match status" value="1"/>
</dbReference>
<comment type="subcellular location">
    <subcellularLocation>
        <location evidence="2">Membrane</location>
    </subcellularLocation>
</comment>
<evidence type="ECO:0000256" key="4">
    <source>
        <dbReference type="ARBA" id="ARBA00010617"/>
    </source>
</evidence>
<evidence type="ECO:0000256" key="7">
    <source>
        <dbReference type="ARBA" id="ARBA00022723"/>
    </source>
</evidence>
<keyword evidence="15" id="KW-1185">Reference proteome</keyword>
<dbReference type="SUPFAM" id="SSF48264">
    <property type="entry name" value="Cytochrome P450"/>
    <property type="match status" value="1"/>
</dbReference>
<keyword evidence="10 13" id="KW-0408">Iron</keyword>
<evidence type="ECO:0000256" key="9">
    <source>
        <dbReference type="ARBA" id="ARBA00023002"/>
    </source>
</evidence>
<keyword evidence="8" id="KW-1133">Transmembrane helix</keyword>
<dbReference type="PROSITE" id="PS00086">
    <property type="entry name" value="CYTOCHROME_P450"/>
    <property type="match status" value="1"/>
</dbReference>
<keyword evidence="5 13" id="KW-0349">Heme</keyword>
<dbReference type="PRINTS" id="PR00463">
    <property type="entry name" value="EP450I"/>
</dbReference>
<evidence type="ECO:0000313" key="15">
    <source>
        <dbReference type="Proteomes" id="UP001497453"/>
    </source>
</evidence>
<comment type="cofactor">
    <cofactor evidence="1">
        <name>heme</name>
        <dbReference type="ChEBI" id="CHEBI:30413"/>
    </cofactor>
</comment>
<evidence type="ECO:0008006" key="16">
    <source>
        <dbReference type="Google" id="ProtNLM"/>
    </source>
</evidence>
<comment type="pathway">
    <text evidence="3">Secondary metabolite biosynthesis.</text>
</comment>